<evidence type="ECO:0000313" key="3">
    <source>
        <dbReference type="EMBL" id="NJP46002.1"/>
    </source>
</evidence>
<dbReference type="PRINTS" id="PR00359">
    <property type="entry name" value="BP450"/>
</dbReference>
<comment type="similarity">
    <text evidence="1 2">Belongs to the cytochrome P450 family.</text>
</comment>
<dbReference type="CDD" id="cd11029">
    <property type="entry name" value="CYP107-like"/>
    <property type="match status" value="1"/>
</dbReference>
<keyword evidence="2" id="KW-0408">Iron</keyword>
<evidence type="ECO:0000256" key="1">
    <source>
        <dbReference type="ARBA" id="ARBA00010617"/>
    </source>
</evidence>
<keyword evidence="2" id="KW-0479">Metal-binding</keyword>
<dbReference type="PANTHER" id="PTHR46696:SF1">
    <property type="entry name" value="CYTOCHROME P450 YJIB-RELATED"/>
    <property type="match status" value="1"/>
</dbReference>
<keyword evidence="2" id="KW-0503">Monooxygenase</keyword>
<dbReference type="RefSeq" id="WP_167984855.1">
    <property type="nucleotide sequence ID" value="NZ_JAATEJ010000018.1"/>
</dbReference>
<evidence type="ECO:0000256" key="2">
    <source>
        <dbReference type="RuleBase" id="RU000461"/>
    </source>
</evidence>
<sequence>MTTSTGTEVTLEASGGARLYAQADELRAAGPAVRVQLPEGVTAWSVTRGDVIRKLLSSNDVSKDARKSWPGYVPGAIPWLFSWVDVKSMFTSDGADHQRLKQLISRAFTPRRIEAMRPVLERIVTDLLDTLEERERNAPGTVFDLRADYAYQVPTRLICDLFGVPEDQRANMLGVIDRVLTMSGVGQEEAAAINNDMGAAMYRLVETKRHDPGDDMTSLLLGAHEEDGDRLSETELISTLILMIGAGSETAVAMISHAVRELVAHPDQLAAAQREPARWLDVIDETLRLHPPIMHMPLRYATADIDLGEGVVIRTGDAIIVGFGAHGRDPGQHENPLDFDMDREDKSHLAFGYGMHYCMGAPLAKLEGEIAIPALFARFPHLSVEVPAAELVPQPTFIGNDMSYVPIRLNTPAPVAS</sequence>
<evidence type="ECO:0000313" key="4">
    <source>
        <dbReference type="Proteomes" id="UP000734511"/>
    </source>
</evidence>
<dbReference type="EMBL" id="JAATEJ010000018">
    <property type="protein sequence ID" value="NJP46002.1"/>
    <property type="molecule type" value="Genomic_DNA"/>
</dbReference>
<dbReference type="InterPro" id="IPR001128">
    <property type="entry name" value="Cyt_P450"/>
</dbReference>
<organism evidence="3 4">
    <name type="scientific">Actinacidiphila epipremni</name>
    <dbReference type="NCBI Taxonomy" id="2053013"/>
    <lineage>
        <taxon>Bacteria</taxon>
        <taxon>Bacillati</taxon>
        <taxon>Actinomycetota</taxon>
        <taxon>Actinomycetes</taxon>
        <taxon>Kitasatosporales</taxon>
        <taxon>Streptomycetaceae</taxon>
        <taxon>Actinacidiphila</taxon>
    </lineage>
</organism>
<dbReference type="Pfam" id="PF00067">
    <property type="entry name" value="p450"/>
    <property type="match status" value="1"/>
</dbReference>
<keyword evidence="2" id="KW-0560">Oxidoreductase</keyword>
<dbReference type="Gene3D" id="1.10.630.10">
    <property type="entry name" value="Cytochrome P450"/>
    <property type="match status" value="1"/>
</dbReference>
<proteinExistence type="inferred from homology"/>
<name>A0ABX0ZTR2_9ACTN</name>
<dbReference type="InterPro" id="IPR002397">
    <property type="entry name" value="Cyt_P450_B"/>
</dbReference>
<dbReference type="PROSITE" id="PS00086">
    <property type="entry name" value="CYTOCHROME_P450"/>
    <property type="match status" value="1"/>
</dbReference>
<dbReference type="PRINTS" id="PR00385">
    <property type="entry name" value="P450"/>
</dbReference>
<dbReference type="InterPro" id="IPR036396">
    <property type="entry name" value="Cyt_P450_sf"/>
</dbReference>
<gene>
    <name evidence="3" type="ORF">HCN08_21715</name>
</gene>
<dbReference type="InterPro" id="IPR017972">
    <property type="entry name" value="Cyt_P450_CS"/>
</dbReference>
<dbReference type="Proteomes" id="UP000734511">
    <property type="component" value="Unassembled WGS sequence"/>
</dbReference>
<comment type="caution">
    <text evidence="3">The sequence shown here is derived from an EMBL/GenBank/DDBJ whole genome shotgun (WGS) entry which is preliminary data.</text>
</comment>
<reference evidence="3 4" key="1">
    <citation type="submission" date="2020-03" db="EMBL/GenBank/DDBJ databases">
        <title>WGS of actinomycetes isolated from Thailand.</title>
        <authorList>
            <person name="Thawai C."/>
        </authorList>
    </citation>
    <scope>NUCLEOTIDE SEQUENCE [LARGE SCALE GENOMIC DNA]</scope>
    <source>
        <strain evidence="3 4">PRB2-1</strain>
    </source>
</reference>
<dbReference type="SUPFAM" id="SSF48264">
    <property type="entry name" value="Cytochrome P450"/>
    <property type="match status" value="1"/>
</dbReference>
<keyword evidence="4" id="KW-1185">Reference proteome</keyword>
<protein>
    <submittedName>
        <fullName evidence="3">Cytochrome P450</fullName>
    </submittedName>
</protein>
<keyword evidence="2" id="KW-0349">Heme</keyword>
<dbReference type="PANTHER" id="PTHR46696">
    <property type="entry name" value="P450, PUTATIVE (EUROFUNG)-RELATED"/>
    <property type="match status" value="1"/>
</dbReference>
<accession>A0ABX0ZTR2</accession>